<sequence>MQIMEQVQPAAMLYEIDISSLLAAHLAQVPIIETLSTPILEGRHSSYMSYFLNAVVSQSNGVSPPTLYHCYVAHSSIQKPYTLLNYTHFSNWYNGDELSAISELTMSHGGANSVVQSLYFGVPTLVNSGYMFERAFNGYSAQKVGGGLLLDPEEFRHEIIYDKLFAMKPFWSE</sequence>
<name>A0A6A5CCV3_NAEFO</name>
<dbReference type="OrthoDB" id="5835829at2759"/>
<proteinExistence type="predicted"/>
<comment type="caution">
    <text evidence="1">The sequence shown here is derived from an EMBL/GenBank/DDBJ whole genome shotgun (WGS) entry which is preliminary data.</text>
</comment>
<dbReference type="Gene3D" id="3.40.50.2000">
    <property type="entry name" value="Glycogen Phosphorylase B"/>
    <property type="match status" value="1"/>
</dbReference>
<dbReference type="EMBL" id="VFQX01000002">
    <property type="protein sequence ID" value="KAF0984394.1"/>
    <property type="molecule type" value="Genomic_DNA"/>
</dbReference>
<dbReference type="Proteomes" id="UP000444721">
    <property type="component" value="Unassembled WGS sequence"/>
</dbReference>
<dbReference type="RefSeq" id="XP_044569107.1">
    <property type="nucleotide sequence ID" value="XM_044706178.1"/>
</dbReference>
<reference evidence="1 2" key="1">
    <citation type="journal article" date="2019" name="Sci. Rep.">
        <title>Nanopore sequencing improves the draft genome of the human pathogenic amoeba Naegleria fowleri.</title>
        <authorList>
            <person name="Liechti N."/>
            <person name="Schurch N."/>
            <person name="Bruggmann R."/>
            <person name="Wittwer M."/>
        </authorList>
    </citation>
    <scope>NUCLEOTIDE SEQUENCE [LARGE SCALE GENOMIC DNA]</scope>
    <source>
        <strain evidence="1 2">ATCC 30894</strain>
    </source>
</reference>
<dbReference type="VEuPathDB" id="AmoebaDB:NfTy_000110"/>
<dbReference type="SUPFAM" id="SSF53756">
    <property type="entry name" value="UDP-Glycosyltransferase/glycogen phosphorylase"/>
    <property type="match status" value="1"/>
</dbReference>
<accession>A0A6A5CCV3</accession>
<evidence type="ECO:0000313" key="1">
    <source>
        <dbReference type="EMBL" id="KAF0984394.1"/>
    </source>
</evidence>
<keyword evidence="2" id="KW-1185">Reference proteome</keyword>
<evidence type="ECO:0000313" key="2">
    <source>
        <dbReference type="Proteomes" id="UP000444721"/>
    </source>
</evidence>
<gene>
    <name evidence="1" type="ORF">FDP41_000293</name>
</gene>
<dbReference type="VEuPathDB" id="AmoebaDB:FDP41_000293"/>
<protein>
    <submittedName>
        <fullName evidence="1">Uncharacterized protein</fullName>
    </submittedName>
</protein>
<dbReference type="GeneID" id="68107511"/>
<organism evidence="1 2">
    <name type="scientific">Naegleria fowleri</name>
    <name type="common">Brain eating amoeba</name>
    <dbReference type="NCBI Taxonomy" id="5763"/>
    <lineage>
        <taxon>Eukaryota</taxon>
        <taxon>Discoba</taxon>
        <taxon>Heterolobosea</taxon>
        <taxon>Tetramitia</taxon>
        <taxon>Eutetramitia</taxon>
        <taxon>Vahlkampfiidae</taxon>
        <taxon>Naegleria</taxon>
    </lineage>
</organism>
<dbReference type="AlphaFoldDB" id="A0A6A5CCV3"/>